<dbReference type="EMBL" id="MUFR01000047">
    <property type="protein sequence ID" value="OOF32953.1"/>
    <property type="molecule type" value="Genomic_DNA"/>
</dbReference>
<evidence type="ECO:0000256" key="1">
    <source>
        <dbReference type="SAM" id="Phobius"/>
    </source>
</evidence>
<comment type="caution">
    <text evidence="2">The sequence shown here is derived from an EMBL/GenBank/DDBJ whole genome shotgun (WGS) entry which is preliminary data.</text>
</comment>
<sequence>MRLYFCRYLQHGVTLIEMMLVLAIIATLAGIAIPSYAEHQQQQTRQAATRHLIQLQAWVEQKFTMAEQYPSVSDVAKLEEVLCADCQLSPDYRFEVQGGKAAYKILAHPRTSYPQIDDACATLVLHTNGLITSTSSNASCPLPHDRSTNTFSSGIKKASTKLAFL</sequence>
<dbReference type="PROSITE" id="PS00409">
    <property type="entry name" value="PROKAR_NTER_METHYL"/>
    <property type="match status" value="1"/>
</dbReference>
<reference evidence="3" key="1">
    <citation type="submission" date="2017-01" db="EMBL/GenBank/DDBJ databases">
        <title>Draft genome of the species Salinivibrio costicola subsp. alcaliphilus.</title>
        <authorList>
            <person name="Lopez-Hermoso C."/>
            <person name="De La Haba R."/>
            <person name="Sanchez-Porro C."/>
            <person name="Ventosa A."/>
        </authorList>
    </citation>
    <scope>NUCLEOTIDE SEQUENCE [LARGE SCALE GENOMIC DNA]</scope>
    <source>
        <strain evidence="3">CBH448</strain>
    </source>
</reference>
<protein>
    <recommendedName>
        <fullName evidence="4">Prepilin-type N-terminal cleavage/methylation domain-containing protein</fullName>
    </recommendedName>
</protein>
<evidence type="ECO:0000313" key="2">
    <source>
        <dbReference type="EMBL" id="OOF32953.1"/>
    </source>
</evidence>
<accession>A0ABX3KMN3</accession>
<gene>
    <name evidence="2" type="ORF">BZJ21_13455</name>
</gene>
<dbReference type="InterPro" id="IPR012902">
    <property type="entry name" value="N_methyl_site"/>
</dbReference>
<dbReference type="Proteomes" id="UP000189431">
    <property type="component" value="Unassembled WGS sequence"/>
</dbReference>
<dbReference type="SUPFAM" id="SSF54523">
    <property type="entry name" value="Pili subunits"/>
    <property type="match status" value="1"/>
</dbReference>
<dbReference type="NCBIfam" id="TIGR02532">
    <property type="entry name" value="IV_pilin_GFxxxE"/>
    <property type="match status" value="1"/>
</dbReference>
<dbReference type="RefSeq" id="WP_077670038.1">
    <property type="nucleotide sequence ID" value="NZ_MUFR01000047.1"/>
</dbReference>
<dbReference type="InterPro" id="IPR031982">
    <property type="entry name" value="PilE-like"/>
</dbReference>
<dbReference type="Pfam" id="PF16732">
    <property type="entry name" value="ComP_DUS"/>
    <property type="match status" value="1"/>
</dbReference>
<evidence type="ECO:0000313" key="3">
    <source>
        <dbReference type="Proteomes" id="UP000189431"/>
    </source>
</evidence>
<evidence type="ECO:0008006" key="4">
    <source>
        <dbReference type="Google" id="ProtNLM"/>
    </source>
</evidence>
<keyword evidence="1" id="KW-0472">Membrane</keyword>
<proteinExistence type="predicted"/>
<dbReference type="InterPro" id="IPR045584">
    <property type="entry name" value="Pilin-like"/>
</dbReference>
<dbReference type="Gene3D" id="3.30.700.10">
    <property type="entry name" value="Glycoprotein, Type 4 Pilin"/>
    <property type="match status" value="1"/>
</dbReference>
<feature type="transmembrane region" description="Helical" evidence="1">
    <location>
        <begin position="12"/>
        <end position="37"/>
    </location>
</feature>
<name>A0ABX3KMN3_SALCS</name>
<dbReference type="Pfam" id="PF07963">
    <property type="entry name" value="N_methyl"/>
    <property type="match status" value="1"/>
</dbReference>
<keyword evidence="3" id="KW-1185">Reference proteome</keyword>
<keyword evidence="1" id="KW-1133">Transmembrane helix</keyword>
<organism evidence="2 3">
    <name type="scientific">Salinivibrio costicola subsp. alcaliphilus</name>
    <dbReference type="NCBI Taxonomy" id="272773"/>
    <lineage>
        <taxon>Bacteria</taxon>
        <taxon>Pseudomonadati</taxon>
        <taxon>Pseudomonadota</taxon>
        <taxon>Gammaproteobacteria</taxon>
        <taxon>Vibrionales</taxon>
        <taxon>Vibrionaceae</taxon>
        <taxon>Salinivibrio</taxon>
    </lineage>
</organism>
<keyword evidence="1" id="KW-0812">Transmembrane</keyword>